<feature type="compositionally biased region" description="Low complexity" evidence="1">
    <location>
        <begin position="32"/>
        <end position="45"/>
    </location>
</feature>
<dbReference type="RefSeq" id="WP_378263937.1">
    <property type="nucleotide sequence ID" value="NZ_JBHSIT010000015.1"/>
</dbReference>
<dbReference type="EMBL" id="JBHSIT010000015">
    <property type="protein sequence ID" value="MFC4913227.1"/>
    <property type="molecule type" value="Genomic_DNA"/>
</dbReference>
<reference evidence="5" key="1">
    <citation type="journal article" date="2019" name="Int. J. Syst. Evol. Microbiol.">
        <title>The Global Catalogue of Microorganisms (GCM) 10K type strain sequencing project: providing services to taxonomists for standard genome sequencing and annotation.</title>
        <authorList>
            <consortium name="The Broad Institute Genomics Platform"/>
            <consortium name="The Broad Institute Genome Sequencing Center for Infectious Disease"/>
            <person name="Wu L."/>
            <person name="Ma J."/>
        </authorList>
    </citation>
    <scope>NUCLEOTIDE SEQUENCE [LARGE SCALE GENOMIC DNA]</scope>
    <source>
        <strain evidence="5">KLKA75</strain>
    </source>
</reference>
<dbReference type="Gene3D" id="3.20.20.70">
    <property type="entry name" value="Aldolase class I"/>
    <property type="match status" value="1"/>
</dbReference>
<evidence type="ECO:0000256" key="1">
    <source>
        <dbReference type="SAM" id="MobiDB-lite"/>
    </source>
</evidence>
<dbReference type="InterPro" id="IPR004352">
    <property type="entry name" value="GH114_TIM-barrel"/>
</dbReference>
<organism evidence="4 5">
    <name type="scientific">Actinomadura gamaensis</name>
    <dbReference type="NCBI Taxonomy" id="1763541"/>
    <lineage>
        <taxon>Bacteria</taxon>
        <taxon>Bacillati</taxon>
        <taxon>Actinomycetota</taxon>
        <taxon>Actinomycetes</taxon>
        <taxon>Streptosporangiales</taxon>
        <taxon>Thermomonosporaceae</taxon>
        <taxon>Actinomadura</taxon>
    </lineage>
</organism>
<dbReference type="InterPro" id="IPR013785">
    <property type="entry name" value="Aldolase_TIM"/>
</dbReference>
<evidence type="ECO:0000313" key="5">
    <source>
        <dbReference type="Proteomes" id="UP001595872"/>
    </source>
</evidence>
<keyword evidence="2" id="KW-0732">Signal</keyword>
<dbReference type="Proteomes" id="UP001595872">
    <property type="component" value="Unassembled WGS sequence"/>
</dbReference>
<evidence type="ECO:0000259" key="3">
    <source>
        <dbReference type="Pfam" id="PF03537"/>
    </source>
</evidence>
<protein>
    <submittedName>
        <fullName evidence="4">Endo alpha-1,4 polygalactosaminidase</fullName>
    </submittedName>
</protein>
<name>A0ABV9UAV8_9ACTN</name>
<feature type="chain" id="PRO_5045849598" evidence="2">
    <location>
        <begin position="21"/>
        <end position="290"/>
    </location>
</feature>
<keyword evidence="5" id="KW-1185">Reference proteome</keyword>
<dbReference type="PANTHER" id="PTHR35273">
    <property type="entry name" value="ALPHA-1,4 POLYGALACTOSAMINIDASE, PUTATIVE (AFU_ORTHOLOGUE AFUA_3G07890)-RELATED"/>
    <property type="match status" value="1"/>
</dbReference>
<proteinExistence type="predicted"/>
<accession>A0ABV9UAV8</accession>
<gene>
    <name evidence="4" type="ORF">ACFPCY_38425</name>
</gene>
<dbReference type="PANTHER" id="PTHR35273:SF2">
    <property type="entry name" value="ALPHA-GALACTOSIDASE"/>
    <property type="match status" value="1"/>
</dbReference>
<sequence length="290" mass="31666">MSRSIRGLALVLAAVLAAGACGGTGGGKHAADTASDTASDRASGTASGGEGTNQASWWRPKPRTTWQWQLSGRVDTSVRAQVYDVDLFETPAATVAKLKKAGRRTICYTSIGTAENWRPDFKRFPARVLGKNVADWPGERWVDIRRLDVLRPIWSARLDQCKRKGFDGVEPDWMDGYKNDTGFKLTARDQLAFNRMLATVAHQHGLAIGLKNDLGQIPQLVGVMDFAVNEQCAQYGECGKLVPFVKAGKAVFHAEYELPLSKFCATSRKLGLSSIRKPLELTAQRQACPA</sequence>
<evidence type="ECO:0000313" key="4">
    <source>
        <dbReference type="EMBL" id="MFC4913227.1"/>
    </source>
</evidence>
<feature type="domain" description="Glycoside-hydrolase family GH114 TIM-barrel" evidence="3">
    <location>
        <begin position="65"/>
        <end position="283"/>
    </location>
</feature>
<dbReference type="InterPro" id="IPR017853">
    <property type="entry name" value="GH"/>
</dbReference>
<evidence type="ECO:0000256" key="2">
    <source>
        <dbReference type="SAM" id="SignalP"/>
    </source>
</evidence>
<feature type="region of interest" description="Disordered" evidence="1">
    <location>
        <begin position="23"/>
        <end position="59"/>
    </location>
</feature>
<dbReference type="SUPFAM" id="SSF51445">
    <property type="entry name" value="(Trans)glycosidases"/>
    <property type="match status" value="1"/>
</dbReference>
<feature type="signal peptide" evidence="2">
    <location>
        <begin position="1"/>
        <end position="20"/>
    </location>
</feature>
<comment type="caution">
    <text evidence="4">The sequence shown here is derived from an EMBL/GenBank/DDBJ whole genome shotgun (WGS) entry which is preliminary data.</text>
</comment>
<dbReference type="Pfam" id="PF03537">
    <property type="entry name" value="Glyco_hydro_114"/>
    <property type="match status" value="1"/>
</dbReference>
<dbReference type="PROSITE" id="PS51257">
    <property type="entry name" value="PROKAR_LIPOPROTEIN"/>
    <property type="match status" value="1"/>
</dbReference>